<keyword evidence="11" id="KW-0479">Metal-binding</keyword>
<dbReference type="GO" id="GO:0008652">
    <property type="term" value="P:amino acid biosynthetic process"/>
    <property type="evidence" value="ECO:0007669"/>
    <property type="project" value="UniProtKB-KW"/>
</dbReference>
<dbReference type="AlphaFoldDB" id="A0AAU8J5T1"/>
<comment type="pathway">
    <text evidence="1 11">Metabolic intermediate biosynthesis; chorismate biosynthesis; chorismate from D-erythrose 4-phosphate and phosphoenolpyruvate: step 5/7.</text>
</comment>
<comment type="subunit">
    <text evidence="11">Monomer.</text>
</comment>
<evidence type="ECO:0000256" key="4">
    <source>
        <dbReference type="ARBA" id="ARBA00022605"/>
    </source>
</evidence>
<keyword evidence="6 11" id="KW-0547">Nucleotide-binding</keyword>
<comment type="caution">
    <text evidence="11">Lacks conserved residue(s) required for the propagation of feature annotation.</text>
</comment>
<evidence type="ECO:0000256" key="3">
    <source>
        <dbReference type="ARBA" id="ARBA00012154"/>
    </source>
</evidence>
<dbReference type="PRINTS" id="PR01100">
    <property type="entry name" value="SHIKIMTKNASE"/>
</dbReference>
<feature type="binding site" evidence="11">
    <location>
        <position position="63"/>
    </location>
    <ligand>
        <name>substrate</name>
    </ligand>
</feature>
<keyword evidence="8 11" id="KW-0067">ATP-binding</keyword>
<dbReference type="InterPro" id="IPR027417">
    <property type="entry name" value="P-loop_NTPase"/>
</dbReference>
<evidence type="ECO:0000256" key="8">
    <source>
        <dbReference type="ARBA" id="ARBA00022840"/>
    </source>
</evidence>
<evidence type="ECO:0000313" key="12">
    <source>
        <dbReference type="EMBL" id="XCM34443.1"/>
    </source>
</evidence>
<sequence>MSNVVKGLNIYLIGMMGAGKSTVGRLIANQLDYHFFDTDGLISQVAGQSINEIFATAGEEGFRDLETQVISELCAYKNLVVATGGGLIIRQKNWSYLQHGVVVWLDVPVEQLYARLQEDTTRPLLRDPDPLGKLKRLLSDRLNMYAQADLHIQVDSHETADELAARILQEIPQAFKSENQNGKLS</sequence>
<dbReference type="SUPFAM" id="SSF52540">
    <property type="entry name" value="P-loop containing nucleoside triphosphate hydrolases"/>
    <property type="match status" value="1"/>
</dbReference>
<dbReference type="RefSeq" id="WP_054464345.1">
    <property type="nucleotide sequence ID" value="NZ_CP159837.1"/>
</dbReference>
<dbReference type="Pfam" id="PF01202">
    <property type="entry name" value="SKI"/>
    <property type="match status" value="1"/>
</dbReference>
<feature type="binding site" evidence="11">
    <location>
        <position position="39"/>
    </location>
    <ligand>
        <name>substrate</name>
    </ligand>
</feature>
<dbReference type="EMBL" id="CP159837">
    <property type="protein sequence ID" value="XCM34443.1"/>
    <property type="molecule type" value="Genomic_DNA"/>
</dbReference>
<comment type="subcellular location">
    <subcellularLocation>
        <location evidence="11">Cytoplasm</location>
    </subcellularLocation>
</comment>
<dbReference type="GO" id="GO:0005524">
    <property type="term" value="F:ATP binding"/>
    <property type="evidence" value="ECO:0007669"/>
    <property type="project" value="UniProtKB-UniRule"/>
</dbReference>
<feature type="binding site" evidence="11">
    <location>
        <position position="141"/>
    </location>
    <ligand>
        <name>substrate</name>
    </ligand>
</feature>
<dbReference type="InterPro" id="IPR023000">
    <property type="entry name" value="Shikimate_kinase_CS"/>
</dbReference>
<evidence type="ECO:0000256" key="5">
    <source>
        <dbReference type="ARBA" id="ARBA00022679"/>
    </source>
</evidence>
<dbReference type="GO" id="GO:0005829">
    <property type="term" value="C:cytosol"/>
    <property type="evidence" value="ECO:0007669"/>
    <property type="project" value="TreeGrafter"/>
</dbReference>
<evidence type="ECO:0000256" key="2">
    <source>
        <dbReference type="ARBA" id="ARBA00006997"/>
    </source>
</evidence>
<dbReference type="PANTHER" id="PTHR21087">
    <property type="entry name" value="SHIKIMATE KINASE"/>
    <property type="match status" value="1"/>
</dbReference>
<evidence type="ECO:0000256" key="10">
    <source>
        <dbReference type="ARBA" id="ARBA00048567"/>
    </source>
</evidence>
<feature type="binding site" evidence="11">
    <location>
        <begin position="17"/>
        <end position="22"/>
    </location>
    <ligand>
        <name>ATP</name>
        <dbReference type="ChEBI" id="CHEBI:30616"/>
    </ligand>
</feature>
<dbReference type="HAMAP" id="MF_00109">
    <property type="entry name" value="Shikimate_kinase"/>
    <property type="match status" value="1"/>
</dbReference>
<feature type="binding site" evidence="11">
    <location>
        <position position="85"/>
    </location>
    <ligand>
        <name>substrate</name>
    </ligand>
</feature>
<reference evidence="12" key="1">
    <citation type="submission" date="2024-07" db="EMBL/GenBank/DDBJ databases">
        <authorList>
            <person name="Kim Y.J."/>
            <person name="Jeong J.Y."/>
        </authorList>
    </citation>
    <scope>NUCLEOTIDE SEQUENCE</scope>
    <source>
        <strain evidence="12">GIHE-MW2</strain>
    </source>
</reference>
<accession>A0AAU8J5T1</accession>
<evidence type="ECO:0000256" key="6">
    <source>
        <dbReference type="ARBA" id="ARBA00022741"/>
    </source>
</evidence>
<dbReference type="EC" id="2.7.1.71" evidence="3 11"/>
<comment type="catalytic activity">
    <reaction evidence="10 11">
        <text>shikimate + ATP = 3-phosphoshikimate + ADP + H(+)</text>
        <dbReference type="Rhea" id="RHEA:13121"/>
        <dbReference type="ChEBI" id="CHEBI:15378"/>
        <dbReference type="ChEBI" id="CHEBI:30616"/>
        <dbReference type="ChEBI" id="CHEBI:36208"/>
        <dbReference type="ChEBI" id="CHEBI:145989"/>
        <dbReference type="ChEBI" id="CHEBI:456216"/>
        <dbReference type="EC" id="2.7.1.71"/>
    </reaction>
</comment>
<name>A0AAU8J5T1_9CYAN</name>
<keyword evidence="11" id="KW-0963">Cytoplasm</keyword>
<protein>
    <recommendedName>
        <fullName evidence="3 11">Shikimate kinase</fullName>
        <shortName evidence="11">SK</shortName>
        <ecNumber evidence="3 11">2.7.1.71</ecNumber>
    </recommendedName>
</protein>
<dbReference type="GO" id="GO:0004765">
    <property type="term" value="F:shikimate kinase activity"/>
    <property type="evidence" value="ECO:0007669"/>
    <property type="project" value="UniProtKB-UniRule"/>
</dbReference>
<evidence type="ECO:0000256" key="9">
    <source>
        <dbReference type="ARBA" id="ARBA00023141"/>
    </source>
</evidence>
<evidence type="ECO:0000256" key="1">
    <source>
        <dbReference type="ARBA" id="ARBA00004842"/>
    </source>
</evidence>
<dbReference type="PANTHER" id="PTHR21087:SF16">
    <property type="entry name" value="SHIKIMATE KINASE 1, CHLOROPLASTIC"/>
    <property type="match status" value="1"/>
</dbReference>
<dbReference type="CDD" id="cd00464">
    <property type="entry name" value="SK"/>
    <property type="match status" value="1"/>
</dbReference>
<proteinExistence type="inferred from homology"/>
<dbReference type="PROSITE" id="PS01128">
    <property type="entry name" value="SHIKIMATE_KINASE"/>
    <property type="match status" value="1"/>
</dbReference>
<dbReference type="GO" id="GO:0000287">
    <property type="term" value="F:magnesium ion binding"/>
    <property type="evidence" value="ECO:0007669"/>
    <property type="project" value="UniProtKB-UniRule"/>
</dbReference>
<keyword evidence="5 11" id="KW-0808">Transferase</keyword>
<organism evidence="12">
    <name type="scientific">Planktothricoides raciborskii GIHE-MW2</name>
    <dbReference type="NCBI Taxonomy" id="2792601"/>
    <lineage>
        <taxon>Bacteria</taxon>
        <taxon>Bacillati</taxon>
        <taxon>Cyanobacteriota</taxon>
        <taxon>Cyanophyceae</taxon>
        <taxon>Oscillatoriophycideae</taxon>
        <taxon>Oscillatoriales</taxon>
        <taxon>Oscillatoriaceae</taxon>
        <taxon>Planktothricoides</taxon>
    </lineage>
</organism>
<comment type="similarity">
    <text evidence="2 11">Belongs to the shikimate kinase family.</text>
</comment>
<keyword evidence="7 11" id="KW-0418">Kinase</keyword>
<comment type="function">
    <text evidence="11">Catalyzes the specific phosphorylation of the 3-hydroxyl group of shikimic acid using ATP as a cosubstrate.</text>
</comment>
<gene>
    <name evidence="11" type="primary">aroK</name>
    <name evidence="12" type="ORF">ABWT76_003043</name>
</gene>
<dbReference type="InterPro" id="IPR000623">
    <property type="entry name" value="Shikimate_kinase/TSH1"/>
</dbReference>
<keyword evidence="4 11" id="KW-0028">Amino-acid biosynthesis</keyword>
<feature type="binding site" evidence="11">
    <location>
        <position position="122"/>
    </location>
    <ligand>
        <name>ATP</name>
        <dbReference type="ChEBI" id="CHEBI:30616"/>
    </ligand>
</feature>
<dbReference type="GO" id="GO:0009073">
    <property type="term" value="P:aromatic amino acid family biosynthetic process"/>
    <property type="evidence" value="ECO:0007669"/>
    <property type="project" value="UniProtKB-KW"/>
</dbReference>
<keyword evidence="11" id="KW-0460">Magnesium</keyword>
<comment type="cofactor">
    <cofactor evidence="11">
        <name>Mg(2+)</name>
        <dbReference type="ChEBI" id="CHEBI:18420"/>
    </cofactor>
    <text evidence="11">Binds 1 Mg(2+) ion per subunit.</text>
</comment>
<evidence type="ECO:0000256" key="11">
    <source>
        <dbReference type="HAMAP-Rule" id="MF_00109"/>
    </source>
</evidence>
<dbReference type="GO" id="GO:0009423">
    <property type="term" value="P:chorismate biosynthetic process"/>
    <property type="evidence" value="ECO:0007669"/>
    <property type="project" value="UniProtKB-UniRule"/>
</dbReference>
<evidence type="ECO:0000256" key="7">
    <source>
        <dbReference type="ARBA" id="ARBA00022777"/>
    </source>
</evidence>
<feature type="binding site" evidence="11">
    <location>
        <position position="21"/>
    </location>
    <ligand>
        <name>Mg(2+)</name>
        <dbReference type="ChEBI" id="CHEBI:18420"/>
    </ligand>
</feature>
<dbReference type="InterPro" id="IPR031322">
    <property type="entry name" value="Shikimate/glucono_kinase"/>
</dbReference>
<keyword evidence="9 11" id="KW-0057">Aromatic amino acid biosynthesis</keyword>
<dbReference type="Gene3D" id="3.40.50.300">
    <property type="entry name" value="P-loop containing nucleotide triphosphate hydrolases"/>
    <property type="match status" value="1"/>
</dbReference>